<protein>
    <recommendedName>
        <fullName evidence="5">RlpA-like protein double-psi beta-barrel domain-containing protein</fullName>
    </recommendedName>
</protein>
<dbReference type="InterPro" id="IPR051477">
    <property type="entry name" value="Expansin_CellWall"/>
</dbReference>
<feature type="signal peptide" evidence="2">
    <location>
        <begin position="1"/>
        <end position="23"/>
    </location>
</feature>
<evidence type="ECO:0000313" key="3">
    <source>
        <dbReference type="EMBL" id="KAF8880825.1"/>
    </source>
</evidence>
<dbReference type="EMBL" id="JADNYJ010000137">
    <property type="protein sequence ID" value="KAF8880825.1"/>
    <property type="molecule type" value="Genomic_DNA"/>
</dbReference>
<dbReference type="OrthoDB" id="623670at2759"/>
<dbReference type="AlphaFoldDB" id="A0A9P5NBU7"/>
<dbReference type="SUPFAM" id="SSF50685">
    <property type="entry name" value="Barwin-like endoglucanases"/>
    <property type="match status" value="1"/>
</dbReference>
<reference evidence="3" key="1">
    <citation type="submission" date="2020-11" db="EMBL/GenBank/DDBJ databases">
        <authorList>
            <consortium name="DOE Joint Genome Institute"/>
            <person name="Ahrendt S."/>
            <person name="Riley R."/>
            <person name="Andreopoulos W."/>
            <person name="LaButti K."/>
            <person name="Pangilinan J."/>
            <person name="Ruiz-duenas F.J."/>
            <person name="Barrasa J.M."/>
            <person name="Sanchez-Garcia M."/>
            <person name="Camarero S."/>
            <person name="Miyauchi S."/>
            <person name="Serrano A."/>
            <person name="Linde D."/>
            <person name="Babiker R."/>
            <person name="Drula E."/>
            <person name="Ayuso-Fernandez I."/>
            <person name="Pacheco R."/>
            <person name="Padilla G."/>
            <person name="Ferreira P."/>
            <person name="Barriuso J."/>
            <person name="Kellner H."/>
            <person name="Castanera R."/>
            <person name="Alfaro M."/>
            <person name="Ramirez L."/>
            <person name="Pisabarro A.G."/>
            <person name="Kuo A."/>
            <person name="Tritt A."/>
            <person name="Lipzen A."/>
            <person name="He G."/>
            <person name="Yan M."/>
            <person name="Ng V."/>
            <person name="Cullen D."/>
            <person name="Martin F."/>
            <person name="Rosso M.-N."/>
            <person name="Henrissat B."/>
            <person name="Hibbett D."/>
            <person name="Martinez A.T."/>
            <person name="Grigoriev I.V."/>
        </authorList>
    </citation>
    <scope>NUCLEOTIDE SEQUENCE</scope>
    <source>
        <strain evidence="3">AH 44721</strain>
    </source>
</reference>
<dbReference type="PANTHER" id="PTHR31836:SF28">
    <property type="entry name" value="SRCR DOMAIN-CONTAINING PROTEIN-RELATED"/>
    <property type="match status" value="1"/>
</dbReference>
<sequence>MHKAIINYLTLVLLLATLSSASALTLRRDGHLVDLESRSVPQAIDARATNARLSFYNGDGKIGSCGVPVSNTGFTVALNPSQWSNGAHCFQLIIIEYNGKAVQAQITDQCPGCPFNGLALTPGLFQFFAPLSDGVISGSWFTQNGTSI</sequence>
<dbReference type="Proteomes" id="UP000724874">
    <property type="component" value="Unassembled WGS sequence"/>
</dbReference>
<name>A0A9P5NBU7_GYMJU</name>
<evidence type="ECO:0008006" key="5">
    <source>
        <dbReference type="Google" id="ProtNLM"/>
    </source>
</evidence>
<dbReference type="InterPro" id="IPR036908">
    <property type="entry name" value="RlpA-like_sf"/>
</dbReference>
<organism evidence="3 4">
    <name type="scientific">Gymnopilus junonius</name>
    <name type="common">Spectacular rustgill mushroom</name>
    <name type="synonym">Gymnopilus spectabilis subsp. junonius</name>
    <dbReference type="NCBI Taxonomy" id="109634"/>
    <lineage>
        <taxon>Eukaryota</taxon>
        <taxon>Fungi</taxon>
        <taxon>Dikarya</taxon>
        <taxon>Basidiomycota</taxon>
        <taxon>Agaricomycotina</taxon>
        <taxon>Agaricomycetes</taxon>
        <taxon>Agaricomycetidae</taxon>
        <taxon>Agaricales</taxon>
        <taxon>Agaricineae</taxon>
        <taxon>Hymenogastraceae</taxon>
        <taxon>Gymnopilus</taxon>
    </lineage>
</organism>
<evidence type="ECO:0000256" key="2">
    <source>
        <dbReference type="SAM" id="SignalP"/>
    </source>
</evidence>
<dbReference type="CDD" id="cd22191">
    <property type="entry name" value="DPBB_RlpA_EXP_N-like"/>
    <property type="match status" value="1"/>
</dbReference>
<accession>A0A9P5NBU7</accession>
<evidence type="ECO:0000256" key="1">
    <source>
        <dbReference type="ARBA" id="ARBA00022729"/>
    </source>
</evidence>
<feature type="chain" id="PRO_5040303527" description="RlpA-like protein double-psi beta-barrel domain-containing protein" evidence="2">
    <location>
        <begin position="24"/>
        <end position="148"/>
    </location>
</feature>
<proteinExistence type="predicted"/>
<dbReference type="PANTHER" id="PTHR31836">
    <property type="match status" value="1"/>
</dbReference>
<comment type="caution">
    <text evidence="3">The sequence shown here is derived from an EMBL/GenBank/DDBJ whole genome shotgun (WGS) entry which is preliminary data.</text>
</comment>
<dbReference type="Gene3D" id="2.40.40.10">
    <property type="entry name" value="RlpA-like domain"/>
    <property type="match status" value="1"/>
</dbReference>
<keyword evidence="1 2" id="KW-0732">Signal</keyword>
<gene>
    <name evidence="3" type="ORF">CPB84DRAFT_1965724</name>
</gene>
<keyword evidence="4" id="KW-1185">Reference proteome</keyword>
<evidence type="ECO:0000313" key="4">
    <source>
        <dbReference type="Proteomes" id="UP000724874"/>
    </source>
</evidence>